<keyword evidence="1" id="KW-0812">Transmembrane</keyword>
<evidence type="ECO:0000313" key="2">
    <source>
        <dbReference type="EMBL" id="GGD98319.1"/>
    </source>
</evidence>
<feature type="transmembrane region" description="Helical" evidence="1">
    <location>
        <begin position="124"/>
        <end position="143"/>
    </location>
</feature>
<sequence length="149" mass="17367">MRTKTAVIVTMILLLFNVILIFLVDLLTFKMIPGRAISGNGNPAFILWFIEIPAYVFLLLGICYIVNKEKYFTNRSIYYPLLFLLIIVASVYLQYNHANHINSTNANLIDEYGWINQYTNTIYINYYTFLMGIFTLLGLQSLFQRIKKV</sequence>
<feature type="transmembrane region" description="Helical" evidence="1">
    <location>
        <begin position="7"/>
        <end position="32"/>
    </location>
</feature>
<keyword evidence="1" id="KW-0472">Membrane</keyword>
<keyword evidence="1" id="KW-1133">Transmembrane helix</keyword>
<organism evidence="2 3">
    <name type="scientific">Paenibacillus nasutitermitis</name>
    <dbReference type="NCBI Taxonomy" id="1652958"/>
    <lineage>
        <taxon>Bacteria</taxon>
        <taxon>Bacillati</taxon>
        <taxon>Bacillota</taxon>
        <taxon>Bacilli</taxon>
        <taxon>Bacillales</taxon>
        <taxon>Paenibacillaceae</taxon>
        <taxon>Paenibacillus</taxon>
    </lineage>
</organism>
<evidence type="ECO:0000256" key="1">
    <source>
        <dbReference type="SAM" id="Phobius"/>
    </source>
</evidence>
<protein>
    <submittedName>
        <fullName evidence="2">Uncharacterized protein</fullName>
    </submittedName>
</protein>
<dbReference type="EMBL" id="BMHP01000010">
    <property type="protein sequence ID" value="GGD98319.1"/>
    <property type="molecule type" value="Genomic_DNA"/>
</dbReference>
<feature type="transmembrane region" description="Helical" evidence="1">
    <location>
        <begin position="77"/>
        <end position="95"/>
    </location>
</feature>
<dbReference type="AlphaFoldDB" id="A0A916ZH98"/>
<reference evidence="2" key="1">
    <citation type="journal article" date="2014" name="Int. J. Syst. Evol. Microbiol.">
        <title>Complete genome sequence of Corynebacterium casei LMG S-19264T (=DSM 44701T), isolated from a smear-ripened cheese.</title>
        <authorList>
            <consortium name="US DOE Joint Genome Institute (JGI-PGF)"/>
            <person name="Walter F."/>
            <person name="Albersmeier A."/>
            <person name="Kalinowski J."/>
            <person name="Ruckert C."/>
        </authorList>
    </citation>
    <scope>NUCLEOTIDE SEQUENCE</scope>
    <source>
        <strain evidence="2">CGMCC 1.15178</strain>
    </source>
</reference>
<keyword evidence="3" id="KW-1185">Reference proteome</keyword>
<proteinExistence type="predicted"/>
<name>A0A916ZH98_9BACL</name>
<reference evidence="2" key="2">
    <citation type="submission" date="2020-09" db="EMBL/GenBank/DDBJ databases">
        <authorList>
            <person name="Sun Q."/>
            <person name="Zhou Y."/>
        </authorList>
    </citation>
    <scope>NUCLEOTIDE SEQUENCE</scope>
    <source>
        <strain evidence="2">CGMCC 1.15178</strain>
    </source>
</reference>
<accession>A0A916ZH98</accession>
<dbReference type="Proteomes" id="UP000612456">
    <property type="component" value="Unassembled WGS sequence"/>
</dbReference>
<comment type="caution">
    <text evidence="2">The sequence shown here is derived from an EMBL/GenBank/DDBJ whole genome shotgun (WGS) entry which is preliminary data.</text>
</comment>
<evidence type="ECO:0000313" key="3">
    <source>
        <dbReference type="Proteomes" id="UP000612456"/>
    </source>
</evidence>
<feature type="transmembrane region" description="Helical" evidence="1">
    <location>
        <begin position="44"/>
        <end position="65"/>
    </location>
</feature>
<gene>
    <name evidence="2" type="ORF">GCM10010911_66400</name>
</gene>